<organism evidence="7 8">
    <name type="scientific">Anaeromyces robustus</name>
    <dbReference type="NCBI Taxonomy" id="1754192"/>
    <lineage>
        <taxon>Eukaryota</taxon>
        <taxon>Fungi</taxon>
        <taxon>Fungi incertae sedis</taxon>
        <taxon>Chytridiomycota</taxon>
        <taxon>Chytridiomycota incertae sedis</taxon>
        <taxon>Neocallimastigomycetes</taxon>
        <taxon>Neocallimastigales</taxon>
        <taxon>Neocallimastigaceae</taxon>
        <taxon>Anaeromyces</taxon>
    </lineage>
</organism>
<dbReference type="AlphaFoldDB" id="A0A1Y1XIK2"/>
<feature type="compositionally biased region" description="Basic residues" evidence="5">
    <location>
        <begin position="283"/>
        <end position="292"/>
    </location>
</feature>
<evidence type="ECO:0000256" key="4">
    <source>
        <dbReference type="SAM" id="Coils"/>
    </source>
</evidence>
<reference evidence="7 8" key="2">
    <citation type="submission" date="2016-08" db="EMBL/GenBank/DDBJ databases">
        <title>Pervasive Adenine N6-methylation of Active Genes in Fungi.</title>
        <authorList>
            <consortium name="DOE Joint Genome Institute"/>
            <person name="Mondo S.J."/>
            <person name="Dannebaum R.O."/>
            <person name="Kuo R.C."/>
            <person name="Labutti K."/>
            <person name="Haridas S."/>
            <person name="Kuo A."/>
            <person name="Salamov A."/>
            <person name="Ahrendt S.R."/>
            <person name="Lipzen A."/>
            <person name="Sullivan W."/>
            <person name="Andreopoulos W.B."/>
            <person name="Clum A."/>
            <person name="Lindquist E."/>
            <person name="Daum C."/>
            <person name="Ramamoorthy G.K."/>
            <person name="Gryganskyi A."/>
            <person name="Culley D."/>
            <person name="Magnuson J.K."/>
            <person name="James T.Y."/>
            <person name="O'Malley M.A."/>
            <person name="Stajich J.E."/>
            <person name="Spatafora J.W."/>
            <person name="Visel A."/>
            <person name="Grigoriev I.V."/>
        </authorList>
    </citation>
    <scope>NUCLEOTIDE SEQUENCE [LARGE SCALE GENOMIC DNA]</scope>
    <source>
        <strain evidence="7 8">S4</strain>
    </source>
</reference>
<reference evidence="7 8" key="1">
    <citation type="submission" date="2016-08" db="EMBL/GenBank/DDBJ databases">
        <title>A Parts List for Fungal Cellulosomes Revealed by Comparative Genomics.</title>
        <authorList>
            <consortium name="DOE Joint Genome Institute"/>
            <person name="Haitjema C.H."/>
            <person name="Gilmore S.P."/>
            <person name="Henske J.K."/>
            <person name="Solomon K.V."/>
            <person name="De Groot R."/>
            <person name="Kuo A."/>
            <person name="Mondo S.J."/>
            <person name="Salamov A.A."/>
            <person name="Labutti K."/>
            <person name="Zhao Z."/>
            <person name="Chiniquy J."/>
            <person name="Barry K."/>
            <person name="Brewer H.M."/>
            <person name="Purvine S.O."/>
            <person name="Wright A.T."/>
            <person name="Boxma B."/>
            <person name="Van Alen T."/>
            <person name="Hackstein J.H."/>
            <person name="Baker S.E."/>
            <person name="Grigoriev I.V."/>
            <person name="O'Malley M.A."/>
        </authorList>
    </citation>
    <scope>NUCLEOTIDE SEQUENCE [LARGE SCALE GENOMIC DNA]</scope>
    <source>
        <strain evidence="7 8">S4</strain>
    </source>
</reference>
<dbReference type="PANTHER" id="PTHR43792">
    <property type="entry name" value="GNAT FAMILY, PUTATIVE (AFU_ORTHOLOGUE AFUA_3G00765)-RELATED-RELATED"/>
    <property type="match status" value="1"/>
</dbReference>
<dbReference type="InterPro" id="IPR051531">
    <property type="entry name" value="N-acetyltransferase"/>
</dbReference>
<evidence type="ECO:0000256" key="3">
    <source>
        <dbReference type="ARBA" id="ARBA00038502"/>
    </source>
</evidence>
<dbReference type="OrthoDB" id="630895at2759"/>
<accession>A0A1Y1XIK2</accession>
<dbReference type="GO" id="GO:0016747">
    <property type="term" value="F:acyltransferase activity, transferring groups other than amino-acyl groups"/>
    <property type="evidence" value="ECO:0007669"/>
    <property type="project" value="InterPro"/>
</dbReference>
<evidence type="ECO:0000256" key="1">
    <source>
        <dbReference type="ARBA" id="ARBA00022679"/>
    </source>
</evidence>
<keyword evidence="4" id="KW-0175">Coiled coil</keyword>
<evidence type="ECO:0000313" key="8">
    <source>
        <dbReference type="Proteomes" id="UP000193944"/>
    </source>
</evidence>
<feature type="region of interest" description="Disordered" evidence="5">
    <location>
        <begin position="46"/>
        <end position="73"/>
    </location>
</feature>
<feature type="compositionally biased region" description="Basic and acidic residues" evidence="5">
    <location>
        <begin position="269"/>
        <end position="280"/>
    </location>
</feature>
<keyword evidence="8" id="KW-1185">Reference proteome</keyword>
<feature type="compositionally biased region" description="Basic and acidic residues" evidence="5">
    <location>
        <begin position="63"/>
        <end position="73"/>
    </location>
</feature>
<feature type="domain" description="N-acetyltransferase" evidence="6">
    <location>
        <begin position="145"/>
        <end position="251"/>
    </location>
</feature>
<sequence length="316" mass="37158">MNVVMNEEVKIENVNEANKNDNNNINNIINKKLNNKITTGKTVSIDNNNKNINSKNNNNDIVKGTDKGQEKGKHTMVISPQLKLIEIKSAAAPFLFKLINENRRVMSEHIPYFQRIHSINDVVEFIKKRTIKIVETDYIYAIINSKEKTYNNYNKNKNNVEEDTIEKSFLYFITYEKVPIGVIGLLNIDWFNRQGELHFWIGVRFQKRGLMNQALPRMLNFLFYDVRLNRIIVKIRPNNNPGKMILKKYEFMLEGIERQSFYYITENDSSKNSDKVDKLKPPTTRHRHHNRSGRGNENNGVFYDLFVYSLISRDYV</sequence>
<feature type="coiled-coil region" evidence="4">
    <location>
        <begin position="4"/>
        <end position="31"/>
    </location>
</feature>
<evidence type="ECO:0000313" key="7">
    <source>
        <dbReference type="EMBL" id="ORX85196.1"/>
    </source>
</evidence>
<name>A0A1Y1XIK2_9FUNG</name>
<dbReference type="InterPro" id="IPR000182">
    <property type="entry name" value="GNAT_dom"/>
</dbReference>
<evidence type="ECO:0000256" key="5">
    <source>
        <dbReference type="SAM" id="MobiDB-lite"/>
    </source>
</evidence>
<comment type="similarity">
    <text evidence="3">Belongs to the acetyltransferase family. RimJ subfamily.</text>
</comment>
<evidence type="ECO:0000259" key="6">
    <source>
        <dbReference type="Pfam" id="PF13302"/>
    </source>
</evidence>
<gene>
    <name evidence="7" type="ORF">BCR32DRAFT_325572</name>
</gene>
<dbReference type="InterPro" id="IPR016181">
    <property type="entry name" value="Acyl_CoA_acyltransferase"/>
</dbReference>
<feature type="region of interest" description="Disordered" evidence="5">
    <location>
        <begin position="269"/>
        <end position="295"/>
    </location>
</feature>
<dbReference type="Proteomes" id="UP000193944">
    <property type="component" value="Unassembled WGS sequence"/>
</dbReference>
<dbReference type="PANTHER" id="PTHR43792:SF8">
    <property type="entry name" value="[RIBOSOMAL PROTEIN US5]-ALANINE N-ACETYLTRANSFERASE"/>
    <property type="match status" value="1"/>
</dbReference>
<keyword evidence="1 7" id="KW-0808">Transferase</keyword>
<dbReference type="Pfam" id="PF13302">
    <property type="entry name" value="Acetyltransf_3"/>
    <property type="match status" value="1"/>
</dbReference>
<dbReference type="Gene3D" id="3.40.630.30">
    <property type="match status" value="1"/>
</dbReference>
<protein>
    <submittedName>
        <fullName evidence="7">Acyl-CoA N-acyltransferase</fullName>
    </submittedName>
</protein>
<proteinExistence type="inferred from homology"/>
<keyword evidence="2 7" id="KW-0012">Acyltransferase</keyword>
<dbReference type="SUPFAM" id="SSF55729">
    <property type="entry name" value="Acyl-CoA N-acyltransferases (Nat)"/>
    <property type="match status" value="1"/>
</dbReference>
<dbReference type="EMBL" id="MCFG01000039">
    <property type="protein sequence ID" value="ORX85196.1"/>
    <property type="molecule type" value="Genomic_DNA"/>
</dbReference>
<feature type="compositionally biased region" description="Low complexity" evidence="5">
    <location>
        <begin position="46"/>
        <end position="60"/>
    </location>
</feature>
<evidence type="ECO:0000256" key="2">
    <source>
        <dbReference type="ARBA" id="ARBA00023315"/>
    </source>
</evidence>
<dbReference type="STRING" id="1754192.A0A1Y1XIK2"/>
<comment type="caution">
    <text evidence="7">The sequence shown here is derived from an EMBL/GenBank/DDBJ whole genome shotgun (WGS) entry which is preliminary data.</text>
</comment>